<evidence type="ECO:0000313" key="7">
    <source>
        <dbReference type="RefSeq" id="XP_027368453.1"/>
    </source>
</evidence>
<keyword evidence="4" id="KW-1133">Transmembrane helix</keyword>
<dbReference type="GO" id="GO:0000145">
    <property type="term" value="C:exocyst"/>
    <property type="evidence" value="ECO:0007669"/>
    <property type="project" value="InterPro"/>
</dbReference>
<keyword evidence="6" id="KW-1185">Reference proteome</keyword>
<feature type="domain" description="Exocyst complex subunit Exo70 C-terminal" evidence="5">
    <location>
        <begin position="313"/>
        <end position="655"/>
    </location>
</feature>
<reference evidence="7" key="2">
    <citation type="submission" date="2025-08" db="UniProtKB">
        <authorList>
            <consortium name="RefSeq"/>
        </authorList>
    </citation>
    <scope>IDENTIFICATION</scope>
    <source>
        <tissue evidence="7">Young leaves</tissue>
    </source>
</reference>
<feature type="transmembrane region" description="Helical" evidence="4">
    <location>
        <begin position="108"/>
        <end position="130"/>
    </location>
</feature>
<dbReference type="GO" id="GO:0005546">
    <property type="term" value="F:phosphatidylinositol-4,5-bisphosphate binding"/>
    <property type="evidence" value="ECO:0007669"/>
    <property type="project" value="InterPro"/>
</dbReference>
<evidence type="ECO:0000256" key="1">
    <source>
        <dbReference type="ARBA" id="ARBA00006756"/>
    </source>
</evidence>
<keyword evidence="4" id="KW-0812">Transmembrane</keyword>
<dbReference type="OrthoDB" id="1922221at2759"/>
<organism evidence="6 7">
    <name type="scientific">Abrus precatorius</name>
    <name type="common">Indian licorice</name>
    <name type="synonym">Glycine abrus</name>
    <dbReference type="NCBI Taxonomy" id="3816"/>
    <lineage>
        <taxon>Eukaryota</taxon>
        <taxon>Viridiplantae</taxon>
        <taxon>Streptophyta</taxon>
        <taxon>Embryophyta</taxon>
        <taxon>Tracheophyta</taxon>
        <taxon>Spermatophyta</taxon>
        <taxon>Magnoliopsida</taxon>
        <taxon>eudicotyledons</taxon>
        <taxon>Gunneridae</taxon>
        <taxon>Pentapetalae</taxon>
        <taxon>rosids</taxon>
        <taxon>fabids</taxon>
        <taxon>Fabales</taxon>
        <taxon>Fabaceae</taxon>
        <taxon>Papilionoideae</taxon>
        <taxon>50 kb inversion clade</taxon>
        <taxon>NPAAA clade</taxon>
        <taxon>indigoferoid/millettioid clade</taxon>
        <taxon>Abreae</taxon>
        <taxon>Abrus</taxon>
    </lineage>
</organism>
<evidence type="ECO:0000259" key="5">
    <source>
        <dbReference type="Pfam" id="PF03081"/>
    </source>
</evidence>
<feature type="transmembrane region" description="Helical" evidence="4">
    <location>
        <begin position="79"/>
        <end position="96"/>
    </location>
</feature>
<dbReference type="InterPro" id="IPR016159">
    <property type="entry name" value="Cullin_repeat-like_dom_sf"/>
</dbReference>
<sequence>MSMLIQILTWLMQPKVWRFVCFTSSVVGLLCYALSSFNHLFGKWTCWKIFLYTVFSFIICISILFAKSWQRSATLRLKAHMAFLVLIITSVYSFFFDKVLQGKPDACSLISCAAFAIMSLTLSRQTHCGFEIDLLYFFSGGLILQLTKIKLWFIIVGASFSYSLIILRSFLDTTPEIGHHQLRIQDEVVIHVDDSGGAIHRVDSAQANTSSTQKSNLIVPHEVNRDLGFQQPFASHSQLNNSEGDIMRSQLVACLKVVKKQNQKGIPMISKRVKEYLKANVDENQIGISPRPNLKLKSLLTLGFQLQELNIENWIKASKVAFRILIPIEKRLCHCVFFRLSSAADISFTQVSKEFTIRLLSFADTFATCCMVPKLFNTLSCLIPDFESLFSGQYSVSLKNEALMVWKRLSVANRAIFVELENFICREMLQTVVLEGGLHPVTYEVMNCLRDVCESKDIAYKQSFQEQSTDFDKEEKSSLVCFQLAWIIELLESNLEAKSKEYRDPALGCVFMMNNLRYIGVKAKEGKMRTVLDKDWLPKNMAKIQKNVDLYQRSSWNRVLDILKLDDNESGALNEIEESMKEKLKLFNLHFEEICNVQSTWWVFDNQLREQTILSLENILLPAYGNFIGRFQDFLGKHAYDYIQYGLLDIQDQLNHLFLVNETLNPLLKEN</sequence>
<evidence type="ECO:0000256" key="2">
    <source>
        <dbReference type="ARBA" id="ARBA00022448"/>
    </source>
</evidence>
<dbReference type="Proteomes" id="UP000694853">
    <property type="component" value="Unplaced"/>
</dbReference>
<evidence type="ECO:0000313" key="6">
    <source>
        <dbReference type="Proteomes" id="UP000694853"/>
    </source>
</evidence>
<keyword evidence="4" id="KW-0472">Membrane</keyword>
<dbReference type="GO" id="GO:0015031">
    <property type="term" value="P:protein transport"/>
    <property type="evidence" value="ECO:0007669"/>
    <property type="project" value="UniProtKB-KW"/>
</dbReference>
<keyword evidence="2 3" id="KW-0813">Transport</keyword>
<dbReference type="GeneID" id="113874430"/>
<evidence type="ECO:0000256" key="4">
    <source>
        <dbReference type="SAM" id="Phobius"/>
    </source>
</evidence>
<dbReference type="Pfam" id="PF03081">
    <property type="entry name" value="Exo70_C"/>
    <property type="match status" value="1"/>
</dbReference>
<reference evidence="6" key="1">
    <citation type="journal article" date="2019" name="Toxins">
        <title>Detection of Abrin-Like and Prepropulchellin-Like Toxin Genes and Transcripts Using Whole Genome Sequencing and Full-Length Transcript Sequencing of Abrus precatorius.</title>
        <authorList>
            <person name="Hovde B.T."/>
            <person name="Daligault H.E."/>
            <person name="Hanschen E.R."/>
            <person name="Kunde Y.A."/>
            <person name="Johnson M.B."/>
            <person name="Starkenburg S.R."/>
            <person name="Johnson S.L."/>
        </authorList>
    </citation>
    <scope>NUCLEOTIDE SEQUENCE [LARGE SCALE GENOMIC DNA]</scope>
</reference>
<dbReference type="AlphaFoldDB" id="A0A8B8MKM3"/>
<evidence type="ECO:0000256" key="3">
    <source>
        <dbReference type="RuleBase" id="RU365026"/>
    </source>
</evidence>
<dbReference type="SUPFAM" id="SSF74788">
    <property type="entry name" value="Cullin repeat-like"/>
    <property type="match status" value="1"/>
</dbReference>
<comment type="similarity">
    <text evidence="1 3">Belongs to the EXO70 family.</text>
</comment>
<accession>A0A8B8MKM3</accession>
<dbReference type="Gene3D" id="1.20.1280.170">
    <property type="entry name" value="Exocyst complex component Exo70"/>
    <property type="match status" value="1"/>
</dbReference>
<name>A0A8B8MKM3_ABRPR</name>
<dbReference type="InterPro" id="IPR046364">
    <property type="entry name" value="Exo70_C"/>
</dbReference>
<keyword evidence="3" id="KW-0653">Protein transport</keyword>
<dbReference type="PANTHER" id="PTHR12542:SF180">
    <property type="entry name" value="EXOCYST SUBUNIT EXO70 FAMILY PROTEIN"/>
    <property type="match status" value="1"/>
</dbReference>
<gene>
    <name evidence="7" type="primary">LOC113874430</name>
</gene>
<dbReference type="RefSeq" id="XP_027368453.1">
    <property type="nucleotide sequence ID" value="XM_027512652.1"/>
</dbReference>
<comment type="function">
    <text evidence="3">Component of the exocyst complex.</text>
</comment>
<dbReference type="PANTHER" id="PTHR12542">
    <property type="entry name" value="EXOCYST COMPLEX PROTEIN EXO70"/>
    <property type="match status" value="1"/>
</dbReference>
<proteinExistence type="inferred from homology"/>
<dbReference type="KEGG" id="aprc:113874430"/>
<dbReference type="InterPro" id="IPR004140">
    <property type="entry name" value="Exo70"/>
</dbReference>
<dbReference type="GO" id="GO:0006887">
    <property type="term" value="P:exocytosis"/>
    <property type="evidence" value="ECO:0007669"/>
    <property type="project" value="UniProtKB-KW"/>
</dbReference>
<protein>
    <recommendedName>
        <fullName evidence="3">Exocyst subunit Exo70 family protein</fullName>
    </recommendedName>
</protein>
<feature type="transmembrane region" description="Helical" evidence="4">
    <location>
        <begin position="49"/>
        <end position="67"/>
    </location>
</feature>
<keyword evidence="3" id="KW-0268">Exocytosis</keyword>